<name>A0AAV6MH34_9ROSI</name>
<evidence type="ECO:0000313" key="2">
    <source>
        <dbReference type="Proteomes" id="UP000685013"/>
    </source>
</evidence>
<protein>
    <submittedName>
        <fullName evidence="1">Uncharacterized protein</fullName>
    </submittedName>
</protein>
<keyword evidence="2" id="KW-1185">Reference proteome</keyword>
<sequence>MFDEYFTCTIVHTYVELEAVLPMCRSAVGGLFKPDKFSRPTSCTMSKGETEVSLAQSSSPSTRIRSMRFLFSEPWSCVQLDCEAALVGSFGTPICKSFGINQNPWPPVT</sequence>
<dbReference type="AlphaFoldDB" id="A0AAV6MH34"/>
<evidence type="ECO:0000313" key="1">
    <source>
        <dbReference type="EMBL" id="KAG6581088.1"/>
    </source>
</evidence>
<reference evidence="1 2" key="1">
    <citation type="journal article" date="2021" name="Hortic Res">
        <title>The domestication of Cucurbita argyrosperma as revealed by the genome of its wild relative.</title>
        <authorList>
            <person name="Barrera-Redondo J."/>
            <person name="Sanchez-de la Vega G."/>
            <person name="Aguirre-Liguori J.A."/>
            <person name="Castellanos-Morales G."/>
            <person name="Gutierrez-Guerrero Y.T."/>
            <person name="Aguirre-Dugua X."/>
            <person name="Aguirre-Planter E."/>
            <person name="Tenaillon M.I."/>
            <person name="Lira-Saade R."/>
            <person name="Eguiarte L.E."/>
        </authorList>
    </citation>
    <scope>NUCLEOTIDE SEQUENCE [LARGE SCALE GENOMIC DNA]</scope>
    <source>
        <strain evidence="1">JBR-2021</strain>
    </source>
</reference>
<comment type="caution">
    <text evidence="1">The sequence shown here is derived from an EMBL/GenBank/DDBJ whole genome shotgun (WGS) entry which is preliminary data.</text>
</comment>
<organism evidence="1 2">
    <name type="scientific">Cucurbita argyrosperma subsp. sororia</name>
    <dbReference type="NCBI Taxonomy" id="37648"/>
    <lineage>
        <taxon>Eukaryota</taxon>
        <taxon>Viridiplantae</taxon>
        <taxon>Streptophyta</taxon>
        <taxon>Embryophyta</taxon>
        <taxon>Tracheophyta</taxon>
        <taxon>Spermatophyta</taxon>
        <taxon>Magnoliopsida</taxon>
        <taxon>eudicotyledons</taxon>
        <taxon>Gunneridae</taxon>
        <taxon>Pentapetalae</taxon>
        <taxon>rosids</taxon>
        <taxon>fabids</taxon>
        <taxon>Cucurbitales</taxon>
        <taxon>Cucurbitaceae</taxon>
        <taxon>Cucurbiteae</taxon>
        <taxon>Cucurbita</taxon>
    </lineage>
</organism>
<proteinExistence type="predicted"/>
<gene>
    <name evidence="1" type="ORF">SDJN03_21090</name>
</gene>
<dbReference type="EMBL" id="JAGKQH010000014">
    <property type="protein sequence ID" value="KAG6581088.1"/>
    <property type="molecule type" value="Genomic_DNA"/>
</dbReference>
<feature type="non-terminal residue" evidence="1">
    <location>
        <position position="1"/>
    </location>
</feature>
<accession>A0AAV6MH34</accession>
<dbReference type="Proteomes" id="UP000685013">
    <property type="component" value="Chromosome 14"/>
</dbReference>